<dbReference type="EMBL" id="CM003532">
    <property type="protein sequence ID" value="RCV24276.1"/>
    <property type="molecule type" value="Genomic_DNA"/>
</dbReference>
<proteinExistence type="predicted"/>
<name>A0A368R247_SETIT</name>
<protein>
    <submittedName>
        <fullName evidence="1">Uncharacterized protein</fullName>
    </submittedName>
</protein>
<reference evidence="1" key="1">
    <citation type="journal article" date="2012" name="Nat. Biotechnol.">
        <title>Reference genome sequence of the model plant Setaria.</title>
        <authorList>
            <person name="Bennetzen J.L."/>
            <person name="Schmutz J."/>
            <person name="Wang H."/>
            <person name="Percifield R."/>
            <person name="Hawkins J."/>
            <person name="Pontaroli A.C."/>
            <person name="Estep M."/>
            <person name="Feng L."/>
            <person name="Vaughn J.N."/>
            <person name="Grimwood J."/>
            <person name="Jenkins J."/>
            <person name="Barry K."/>
            <person name="Lindquist E."/>
            <person name="Hellsten U."/>
            <person name="Deshpande S."/>
            <person name="Wang X."/>
            <person name="Wu X."/>
            <person name="Mitros T."/>
            <person name="Triplett J."/>
            <person name="Yang X."/>
            <person name="Ye C.Y."/>
            <person name="Mauro-Herrera M."/>
            <person name="Wang L."/>
            <person name="Li P."/>
            <person name="Sharma M."/>
            <person name="Sharma R."/>
            <person name="Ronald P.C."/>
            <person name="Panaud O."/>
            <person name="Kellogg E.A."/>
            <person name="Brutnell T.P."/>
            <person name="Doust A.N."/>
            <person name="Tuskan G.A."/>
            <person name="Rokhsar D."/>
            <person name="Devos K.M."/>
        </authorList>
    </citation>
    <scope>NUCLEOTIDE SEQUENCE [LARGE SCALE GENOMIC DNA]</scope>
    <source>
        <strain evidence="1">Yugu1</strain>
    </source>
</reference>
<sequence length="215" mass="24463">MTRKIKIQVRPSCTLAQILFPIPLMPVSLKFKTVLFHLFGQLDVIVWKVHHFIQFHESNLACSGLLKFKIYANSNVMLFLSHLSDDITKLENKCTVAILSMSNQVIEGWDQCIKTMSVVEFLSRTIYVFPNNLLITMFAFFSGKLDHGDTWLILSKLLESSLEERLLVGCMRKHTCLLCWRTQTCVPSMPTTDGHLASLKDLQREGLGSLLQLGC</sequence>
<gene>
    <name evidence="1" type="ORF">SETIT_5G071900v2</name>
</gene>
<evidence type="ECO:0000313" key="1">
    <source>
        <dbReference type="EMBL" id="RCV24276.1"/>
    </source>
</evidence>
<reference evidence="1" key="2">
    <citation type="submission" date="2015-07" db="EMBL/GenBank/DDBJ databases">
        <authorList>
            <person name="Noorani M."/>
        </authorList>
    </citation>
    <scope>NUCLEOTIDE SEQUENCE</scope>
    <source>
        <strain evidence="1">Yugu1</strain>
    </source>
</reference>
<organism evidence="1">
    <name type="scientific">Setaria italica</name>
    <name type="common">Foxtail millet</name>
    <name type="synonym">Panicum italicum</name>
    <dbReference type="NCBI Taxonomy" id="4555"/>
    <lineage>
        <taxon>Eukaryota</taxon>
        <taxon>Viridiplantae</taxon>
        <taxon>Streptophyta</taxon>
        <taxon>Embryophyta</taxon>
        <taxon>Tracheophyta</taxon>
        <taxon>Spermatophyta</taxon>
        <taxon>Magnoliopsida</taxon>
        <taxon>Liliopsida</taxon>
        <taxon>Poales</taxon>
        <taxon>Poaceae</taxon>
        <taxon>PACMAD clade</taxon>
        <taxon>Panicoideae</taxon>
        <taxon>Panicodae</taxon>
        <taxon>Paniceae</taxon>
        <taxon>Cenchrinae</taxon>
        <taxon>Setaria</taxon>
    </lineage>
</organism>
<accession>A0A368R247</accession>
<dbReference type="AlphaFoldDB" id="A0A368R247"/>